<feature type="compositionally biased region" description="Basic and acidic residues" evidence="8">
    <location>
        <begin position="9"/>
        <end position="23"/>
    </location>
</feature>
<dbReference type="EMBL" id="JBGGTQ010000006">
    <property type="protein sequence ID" value="MEZ0493353.1"/>
    <property type="molecule type" value="Genomic_DNA"/>
</dbReference>
<keyword evidence="1 7" id="KW-1003">Cell membrane</keyword>
<dbReference type="RefSeq" id="WP_370719598.1">
    <property type="nucleotide sequence ID" value="NZ_JBGGTQ010000006.1"/>
</dbReference>
<evidence type="ECO:0000256" key="7">
    <source>
        <dbReference type="HAMAP-Rule" id="MF_00631"/>
    </source>
</evidence>
<evidence type="ECO:0000313" key="10">
    <source>
        <dbReference type="Proteomes" id="UP001566476"/>
    </source>
</evidence>
<reference evidence="9 10" key="1">
    <citation type="submission" date="2024-07" db="EMBL/GenBank/DDBJ databases">
        <authorList>
            <person name="Thanompreechachai J."/>
            <person name="Duangmal K."/>
        </authorList>
    </citation>
    <scope>NUCLEOTIDE SEQUENCE [LARGE SCALE GENOMIC DNA]</scope>
    <source>
        <strain evidence="9 10">TBRC 1896</strain>
    </source>
</reference>
<dbReference type="InterPro" id="IPR009619">
    <property type="entry name" value="CrgA"/>
</dbReference>
<evidence type="ECO:0000256" key="1">
    <source>
        <dbReference type="ARBA" id="ARBA00022475"/>
    </source>
</evidence>
<name>A0ABV4I3U4_9ACTN</name>
<comment type="caution">
    <text evidence="9">The sequence shown here is derived from an EMBL/GenBank/DDBJ whole genome shotgun (WGS) entry which is preliminary data.</text>
</comment>
<evidence type="ECO:0000256" key="2">
    <source>
        <dbReference type="ARBA" id="ARBA00022618"/>
    </source>
</evidence>
<gene>
    <name evidence="7" type="primary">crgA</name>
    <name evidence="9" type="ORF">AB2L28_14025</name>
</gene>
<keyword evidence="4 7" id="KW-1133">Transmembrane helix</keyword>
<sequence length="115" mass="12949">MTVPVPAHPRLEVDVPRRKKSDETDVTSDATATADAGKRRRGGVSDADREVKRKNQLTPRWWIWTMIGLMVLGLAWIVVFYLSSSLLPVPGWDNWNLVAGFALVLAGFAMTTRWR</sequence>
<keyword evidence="5 7" id="KW-0472">Membrane</keyword>
<keyword evidence="3 7" id="KW-0812">Transmembrane</keyword>
<dbReference type="HAMAP" id="MF_00631">
    <property type="entry name" value="CrgA"/>
    <property type="match status" value="1"/>
</dbReference>
<evidence type="ECO:0000313" key="9">
    <source>
        <dbReference type="EMBL" id="MEZ0493353.1"/>
    </source>
</evidence>
<proteinExistence type="inferred from homology"/>
<dbReference type="Pfam" id="PF06781">
    <property type="entry name" value="CrgA"/>
    <property type="match status" value="1"/>
</dbReference>
<keyword evidence="10" id="KW-1185">Reference proteome</keyword>
<evidence type="ECO:0000256" key="3">
    <source>
        <dbReference type="ARBA" id="ARBA00022692"/>
    </source>
</evidence>
<evidence type="ECO:0000256" key="8">
    <source>
        <dbReference type="SAM" id="MobiDB-lite"/>
    </source>
</evidence>
<dbReference type="GO" id="GO:0051301">
    <property type="term" value="P:cell division"/>
    <property type="evidence" value="ECO:0007669"/>
    <property type="project" value="UniProtKB-KW"/>
</dbReference>
<organism evidence="9 10">
    <name type="scientific">Kineococcus mangrovi</name>
    <dbReference type="NCBI Taxonomy" id="1660183"/>
    <lineage>
        <taxon>Bacteria</taxon>
        <taxon>Bacillati</taxon>
        <taxon>Actinomycetota</taxon>
        <taxon>Actinomycetes</taxon>
        <taxon>Kineosporiales</taxon>
        <taxon>Kineosporiaceae</taxon>
        <taxon>Kineococcus</taxon>
    </lineage>
</organism>
<dbReference type="Gene3D" id="1.20.120.1630">
    <property type="match status" value="1"/>
</dbReference>
<dbReference type="Proteomes" id="UP001566476">
    <property type="component" value="Unassembled WGS sequence"/>
</dbReference>
<comment type="similarity">
    <text evidence="7">Belongs to the CrgA family.</text>
</comment>
<feature type="region of interest" description="Disordered" evidence="8">
    <location>
        <begin position="1"/>
        <end position="52"/>
    </location>
</feature>
<evidence type="ECO:0000256" key="6">
    <source>
        <dbReference type="ARBA" id="ARBA00023306"/>
    </source>
</evidence>
<comment type="function">
    <text evidence="7">Involved in cell division.</text>
</comment>
<keyword evidence="6 7" id="KW-0131">Cell cycle</keyword>
<feature type="transmembrane region" description="Helical" evidence="7">
    <location>
        <begin position="61"/>
        <end position="83"/>
    </location>
</feature>
<evidence type="ECO:0000256" key="5">
    <source>
        <dbReference type="ARBA" id="ARBA00023136"/>
    </source>
</evidence>
<feature type="transmembrane region" description="Helical" evidence="7">
    <location>
        <begin position="95"/>
        <end position="114"/>
    </location>
</feature>
<evidence type="ECO:0000256" key="4">
    <source>
        <dbReference type="ARBA" id="ARBA00022989"/>
    </source>
</evidence>
<protein>
    <recommendedName>
        <fullName evidence="7">Cell division protein CrgA</fullName>
    </recommendedName>
</protein>
<accession>A0ABV4I3U4</accession>
<keyword evidence="2 7" id="KW-0132">Cell division</keyword>
<comment type="subcellular location">
    <subcellularLocation>
        <location evidence="7">Cell membrane</location>
        <topology evidence="7">Multi-pass membrane protein</topology>
    </subcellularLocation>
</comment>